<evidence type="ECO:0000313" key="3">
    <source>
        <dbReference type="Proteomes" id="UP000696280"/>
    </source>
</evidence>
<sequence length="231" mass="26307">MASKKAIQVENNHGKQVSRAEMEARKTTRQPQRPQPSPVQIEPGKASRSLPFIHKLLPPIPPKHPGRLSQNQERRISPLAGPAHTYPQTPPNSKATEESVLPQPPTSPVPYLSPQAYRLFNFSPLLPKNEKVTHRQPLGLNIQQKYLDQTPNTFFILELQDTINRTYGTEFDMSQITSLARDAVERGNLVEVRPWVYQFDVADQQEKMARYIKERAQRKRVGGADGKAVWF</sequence>
<organism evidence="2 3">
    <name type="scientific">Hymenoscyphus fraxineus</name>
    <dbReference type="NCBI Taxonomy" id="746836"/>
    <lineage>
        <taxon>Eukaryota</taxon>
        <taxon>Fungi</taxon>
        <taxon>Dikarya</taxon>
        <taxon>Ascomycota</taxon>
        <taxon>Pezizomycotina</taxon>
        <taxon>Leotiomycetes</taxon>
        <taxon>Helotiales</taxon>
        <taxon>Helotiaceae</taxon>
        <taxon>Hymenoscyphus</taxon>
    </lineage>
</organism>
<proteinExistence type="predicted"/>
<feature type="region of interest" description="Disordered" evidence="1">
    <location>
        <begin position="1"/>
        <end position="106"/>
    </location>
</feature>
<evidence type="ECO:0000256" key="1">
    <source>
        <dbReference type="SAM" id="MobiDB-lite"/>
    </source>
</evidence>
<reference evidence="2" key="1">
    <citation type="submission" date="2021-07" db="EMBL/GenBank/DDBJ databases">
        <authorList>
            <person name="Durling M."/>
        </authorList>
    </citation>
    <scope>NUCLEOTIDE SEQUENCE</scope>
</reference>
<name>A0A9N9KWS0_9HELO</name>
<gene>
    <name evidence="2" type="ORF">HYFRA_00004409</name>
</gene>
<dbReference type="EMBL" id="CAJVRL010000057">
    <property type="protein sequence ID" value="CAG8954496.1"/>
    <property type="molecule type" value="Genomic_DNA"/>
</dbReference>
<dbReference type="AlphaFoldDB" id="A0A9N9KWS0"/>
<keyword evidence="3" id="KW-1185">Reference proteome</keyword>
<evidence type="ECO:0000313" key="2">
    <source>
        <dbReference type="EMBL" id="CAG8954496.1"/>
    </source>
</evidence>
<dbReference type="Proteomes" id="UP000696280">
    <property type="component" value="Unassembled WGS sequence"/>
</dbReference>
<comment type="caution">
    <text evidence="2">The sequence shown here is derived from an EMBL/GenBank/DDBJ whole genome shotgun (WGS) entry which is preliminary data.</text>
</comment>
<dbReference type="OrthoDB" id="10313841at2759"/>
<protein>
    <submittedName>
        <fullName evidence="2">Uncharacterized protein</fullName>
    </submittedName>
</protein>
<accession>A0A9N9KWS0</accession>